<dbReference type="InterPro" id="IPR036864">
    <property type="entry name" value="Zn2-C6_fun-type_DNA-bd_sf"/>
</dbReference>
<evidence type="ECO:0000313" key="4">
    <source>
        <dbReference type="EMBL" id="KAK8863226.1"/>
    </source>
</evidence>
<organism evidence="4 5">
    <name type="scientific">Apiospora arundinis</name>
    <dbReference type="NCBI Taxonomy" id="335852"/>
    <lineage>
        <taxon>Eukaryota</taxon>
        <taxon>Fungi</taxon>
        <taxon>Dikarya</taxon>
        <taxon>Ascomycota</taxon>
        <taxon>Pezizomycotina</taxon>
        <taxon>Sordariomycetes</taxon>
        <taxon>Xylariomycetidae</taxon>
        <taxon>Amphisphaeriales</taxon>
        <taxon>Apiosporaceae</taxon>
        <taxon>Apiospora</taxon>
    </lineage>
</organism>
<feature type="compositionally biased region" description="Low complexity" evidence="2">
    <location>
        <begin position="105"/>
        <end position="119"/>
    </location>
</feature>
<comment type="caution">
    <text evidence="4">The sequence shown here is derived from an EMBL/GenBank/DDBJ whole genome shotgun (WGS) entry which is preliminary data.</text>
</comment>
<feature type="compositionally biased region" description="Polar residues" evidence="2">
    <location>
        <begin position="42"/>
        <end position="57"/>
    </location>
</feature>
<reference evidence="4 5" key="1">
    <citation type="journal article" date="2024" name="IMA Fungus">
        <title>Apiospora arundinis, a panoply of carbohydrate-active enzymes and secondary metabolites.</title>
        <authorList>
            <person name="Sorensen T."/>
            <person name="Petersen C."/>
            <person name="Muurmann A.T."/>
            <person name="Christiansen J.V."/>
            <person name="Brundto M.L."/>
            <person name="Overgaard C.K."/>
            <person name="Boysen A.T."/>
            <person name="Wollenberg R.D."/>
            <person name="Larsen T.O."/>
            <person name="Sorensen J.L."/>
            <person name="Nielsen K.L."/>
            <person name="Sondergaard T.E."/>
        </authorList>
    </citation>
    <scope>NUCLEOTIDE SEQUENCE [LARGE SCALE GENOMIC DNA]</scope>
    <source>
        <strain evidence="4 5">AAU 773</strain>
    </source>
</reference>
<feature type="domain" description="Zn(2)-C6 fungal-type" evidence="3">
    <location>
        <begin position="12"/>
        <end position="42"/>
    </location>
</feature>
<evidence type="ECO:0000256" key="1">
    <source>
        <dbReference type="ARBA" id="ARBA00023242"/>
    </source>
</evidence>
<dbReference type="PROSITE" id="PS00463">
    <property type="entry name" value="ZN2_CY6_FUNGAL_1"/>
    <property type="match status" value="1"/>
</dbReference>
<accession>A0ABR2IIS5</accession>
<sequence>MPPHAQERNRKACDKCHQQKLSCKKIGGGDECERCHRLKRPCTSSPPLRNQRNSTTRRNPREHDGSRRRPKTLAILPRSSPPVAAAAAAVTTPSVNTTRTLPPASSYSYSSSESGSSYSQDQDTTASIIPAMSEPLVTDTLDEQQQQHQYMESFCWPGHAVTAAEFSVASFHPYFAPSWSDEEGTSKTRYLVGGDFTDKISPPNDIGVQTFCGFPIFDRDLDASNDDVPPPPPGAHIVQLQHSVAAGSPITSPDTRDPAAIRGDLESSYTASFSNAMGFGPGYMQYAGYGPGGRVRFDWHSMECAEPSYGGEMHPTLET</sequence>
<dbReference type="SUPFAM" id="SSF57701">
    <property type="entry name" value="Zn2/Cys6 DNA-binding domain"/>
    <property type="match status" value="1"/>
</dbReference>
<evidence type="ECO:0000256" key="2">
    <source>
        <dbReference type="SAM" id="MobiDB-lite"/>
    </source>
</evidence>
<dbReference type="Proteomes" id="UP001390339">
    <property type="component" value="Unassembled WGS sequence"/>
</dbReference>
<protein>
    <submittedName>
        <fullName evidence="4">Fungal transcriptional regulatory protein</fullName>
    </submittedName>
</protein>
<keyword evidence="5" id="KW-1185">Reference proteome</keyword>
<evidence type="ECO:0000313" key="5">
    <source>
        <dbReference type="Proteomes" id="UP001390339"/>
    </source>
</evidence>
<dbReference type="InterPro" id="IPR001138">
    <property type="entry name" value="Zn2Cys6_DnaBD"/>
</dbReference>
<keyword evidence="1" id="KW-0539">Nucleus</keyword>
<feature type="region of interest" description="Disordered" evidence="2">
    <location>
        <begin position="36"/>
        <end position="124"/>
    </location>
</feature>
<dbReference type="EMBL" id="JAPCWZ010000005">
    <property type="protein sequence ID" value="KAK8863226.1"/>
    <property type="molecule type" value="Genomic_DNA"/>
</dbReference>
<gene>
    <name evidence="4" type="ORF">PGQ11_009461</name>
</gene>
<evidence type="ECO:0000259" key="3">
    <source>
        <dbReference type="PROSITE" id="PS00463"/>
    </source>
</evidence>
<name>A0ABR2IIS5_9PEZI</name>
<feature type="compositionally biased region" description="Low complexity" evidence="2">
    <location>
        <begin position="81"/>
        <end position="95"/>
    </location>
</feature>
<proteinExistence type="predicted"/>
<dbReference type="CDD" id="cd00067">
    <property type="entry name" value="GAL4"/>
    <property type="match status" value="1"/>
</dbReference>